<dbReference type="RefSeq" id="WP_015932615.1">
    <property type="nucleotide sequence ID" value="NC_011894.1"/>
</dbReference>
<keyword evidence="2" id="KW-1185">Reference proteome</keyword>
<evidence type="ECO:0000313" key="2">
    <source>
        <dbReference type="Proteomes" id="UP000008207"/>
    </source>
</evidence>
<proteinExistence type="predicted"/>
<dbReference type="HOGENOM" id="CLU_077143_0_1_5"/>
<dbReference type="GO" id="GO:0051536">
    <property type="term" value="F:iron-sulfur cluster binding"/>
    <property type="evidence" value="ECO:0007669"/>
    <property type="project" value="InterPro"/>
</dbReference>
<dbReference type="InterPro" id="IPR006487">
    <property type="entry name" value="Phage_lambda_L"/>
</dbReference>
<dbReference type="OrthoDB" id="5673400at2"/>
<dbReference type="AlphaFoldDB" id="B8IAI7"/>
<dbReference type="Pfam" id="PF05100">
    <property type="entry name" value="Phage_tail_L"/>
    <property type="match status" value="1"/>
</dbReference>
<evidence type="ECO:0000313" key="1">
    <source>
        <dbReference type="EMBL" id="ACL61032.1"/>
    </source>
</evidence>
<dbReference type="GO" id="GO:0030430">
    <property type="term" value="C:host cell cytoplasm"/>
    <property type="evidence" value="ECO:0007669"/>
    <property type="project" value="InterPro"/>
</dbReference>
<accession>B8IAI7</accession>
<dbReference type="KEGG" id="mno:Mnod_6225"/>
<dbReference type="GO" id="GO:0046718">
    <property type="term" value="P:symbiont entry into host cell"/>
    <property type="evidence" value="ECO:0007669"/>
    <property type="project" value="InterPro"/>
</dbReference>
<protein>
    <submittedName>
        <fullName evidence="1">Phage minor tail protein L</fullName>
    </submittedName>
</protein>
<dbReference type="STRING" id="460265.Mnod_6225"/>
<dbReference type="EMBL" id="CP001349">
    <property type="protein sequence ID" value="ACL61032.1"/>
    <property type="molecule type" value="Genomic_DNA"/>
</dbReference>
<dbReference type="Proteomes" id="UP000008207">
    <property type="component" value="Chromosome"/>
</dbReference>
<name>B8IAI7_METNO</name>
<dbReference type="NCBIfam" id="TIGR01600">
    <property type="entry name" value="phage_tail_L"/>
    <property type="match status" value="1"/>
</dbReference>
<gene>
    <name evidence="1" type="ordered locus">Mnod_6225</name>
</gene>
<sequence>MTAPNTALIRAGQSLTPGDLVALFIIDLSPIRVNQQFAFTSQADKARGPLKFRGITYTPLDVKAEGFELTGQGTMPQPKISVSNATRLMSSATLLYQDLIGAKLIRTRTYAQFLDDGATPDPEAAYTQDIYRFEQKVEHSKHQIVWNLAADMDQEGRELPARLVIRDICLWRYRRWDEDAQAFVYDGVQCLYNGDQSYDRFGNPTTPDQDEPSRHVTTCCKVRFGADAQLPFGGFPGVARVRV</sequence>
<organism evidence="1 2">
    <name type="scientific">Methylobacterium nodulans (strain LMG 21967 / CNCM I-2342 / ORS 2060)</name>
    <dbReference type="NCBI Taxonomy" id="460265"/>
    <lineage>
        <taxon>Bacteria</taxon>
        <taxon>Pseudomonadati</taxon>
        <taxon>Pseudomonadota</taxon>
        <taxon>Alphaproteobacteria</taxon>
        <taxon>Hyphomicrobiales</taxon>
        <taxon>Methylobacteriaceae</taxon>
        <taxon>Methylobacterium</taxon>
    </lineage>
</organism>
<dbReference type="eggNOG" id="COG4672">
    <property type="taxonomic scope" value="Bacteria"/>
</dbReference>
<reference evidence="1 2" key="1">
    <citation type="submission" date="2009-01" db="EMBL/GenBank/DDBJ databases">
        <title>Complete sequence of chromosome of Methylobacterium nodulans ORS 2060.</title>
        <authorList>
            <consortium name="US DOE Joint Genome Institute"/>
            <person name="Lucas S."/>
            <person name="Copeland A."/>
            <person name="Lapidus A."/>
            <person name="Glavina del Rio T."/>
            <person name="Dalin E."/>
            <person name="Tice H."/>
            <person name="Bruce D."/>
            <person name="Goodwin L."/>
            <person name="Pitluck S."/>
            <person name="Sims D."/>
            <person name="Brettin T."/>
            <person name="Detter J.C."/>
            <person name="Han C."/>
            <person name="Larimer F."/>
            <person name="Land M."/>
            <person name="Hauser L."/>
            <person name="Kyrpides N."/>
            <person name="Ivanova N."/>
            <person name="Marx C.J."/>
            <person name="Richardson P."/>
        </authorList>
    </citation>
    <scope>NUCLEOTIDE SEQUENCE [LARGE SCALE GENOMIC DNA]</scope>
    <source>
        <strain evidence="2">LMG 21967 / CNCM I-2342 / ORS 2060</strain>
    </source>
</reference>